<organism evidence="2 3">
    <name type="scientific">Methylobacterium thuringiense</name>
    <dbReference type="NCBI Taxonomy" id="1003091"/>
    <lineage>
        <taxon>Bacteria</taxon>
        <taxon>Pseudomonadati</taxon>
        <taxon>Pseudomonadota</taxon>
        <taxon>Alphaproteobacteria</taxon>
        <taxon>Hyphomicrobiales</taxon>
        <taxon>Methylobacteriaceae</taxon>
        <taxon>Methylobacterium</taxon>
    </lineage>
</organism>
<evidence type="ECO:0000256" key="1">
    <source>
        <dbReference type="SAM" id="Phobius"/>
    </source>
</evidence>
<feature type="transmembrane region" description="Helical" evidence="1">
    <location>
        <begin position="75"/>
        <end position="96"/>
    </location>
</feature>
<dbReference type="PANTHER" id="PTHR36974">
    <property type="entry name" value="MEMBRANE PROTEIN-RELATED"/>
    <property type="match status" value="1"/>
</dbReference>
<feature type="transmembrane region" description="Helical" evidence="1">
    <location>
        <begin position="116"/>
        <end position="136"/>
    </location>
</feature>
<evidence type="ECO:0008006" key="4">
    <source>
        <dbReference type="Google" id="ProtNLM"/>
    </source>
</evidence>
<keyword evidence="3" id="KW-1185">Reference proteome</keyword>
<dbReference type="PANTHER" id="PTHR36974:SF1">
    <property type="entry name" value="DOXX FAMILY MEMBRANE PROTEIN"/>
    <property type="match status" value="1"/>
</dbReference>
<evidence type="ECO:0000313" key="3">
    <source>
        <dbReference type="Proteomes" id="UP001055101"/>
    </source>
</evidence>
<accession>A0ABQ4TNJ7</accession>
<gene>
    <name evidence="2" type="ORF">EKPJFOCH_2376</name>
</gene>
<feature type="transmembrane region" description="Helical" evidence="1">
    <location>
        <begin position="21"/>
        <end position="42"/>
    </location>
</feature>
<comment type="caution">
    <text evidence="2">The sequence shown here is derived from an EMBL/GenBank/DDBJ whole genome shotgun (WGS) entry which is preliminary data.</text>
</comment>
<dbReference type="EMBL" id="BPRA01000010">
    <property type="protein sequence ID" value="GJE55879.1"/>
    <property type="molecule type" value="Genomic_DNA"/>
</dbReference>
<proteinExistence type="predicted"/>
<keyword evidence="1" id="KW-1133">Transmembrane helix</keyword>
<reference evidence="2" key="1">
    <citation type="journal article" date="2021" name="Front. Microbiol.">
        <title>Comprehensive Comparative Genomics and Phenotyping of Methylobacterium Species.</title>
        <authorList>
            <person name="Alessa O."/>
            <person name="Ogura Y."/>
            <person name="Fujitani Y."/>
            <person name="Takami H."/>
            <person name="Hayashi T."/>
            <person name="Sahin N."/>
            <person name="Tani A."/>
        </authorList>
    </citation>
    <scope>NUCLEOTIDE SEQUENCE</scope>
    <source>
        <strain evidence="2">DSM 23674</strain>
    </source>
</reference>
<sequence>MTGRGQGQGDDDRAWMRWVMIVVYAGIGIVHLTATDAFLPIMPDWVPAPRFVVIVTGLCEIAGALALTTARLRRLAGIMLALYAVCVFPANVKQALDHIAIPPIPDSWWYHGPRFAMQPVMVWWALYAVHVIDWPFGRRRTGSAHKDPLLP</sequence>
<feature type="transmembrane region" description="Helical" evidence="1">
    <location>
        <begin position="48"/>
        <end position="68"/>
    </location>
</feature>
<protein>
    <recommendedName>
        <fullName evidence="4">DoxX family protein</fullName>
    </recommendedName>
</protein>
<dbReference type="Proteomes" id="UP001055101">
    <property type="component" value="Unassembled WGS sequence"/>
</dbReference>
<keyword evidence="1" id="KW-0472">Membrane</keyword>
<name>A0ABQ4TNJ7_9HYPH</name>
<evidence type="ECO:0000313" key="2">
    <source>
        <dbReference type="EMBL" id="GJE55879.1"/>
    </source>
</evidence>
<reference evidence="2" key="2">
    <citation type="submission" date="2021-08" db="EMBL/GenBank/DDBJ databases">
        <authorList>
            <person name="Tani A."/>
            <person name="Ola A."/>
            <person name="Ogura Y."/>
            <person name="Katsura K."/>
            <person name="Hayashi T."/>
        </authorList>
    </citation>
    <scope>NUCLEOTIDE SEQUENCE</scope>
    <source>
        <strain evidence="2">DSM 23674</strain>
    </source>
</reference>
<keyword evidence="1" id="KW-0812">Transmembrane</keyword>